<gene>
    <name evidence="4" type="ORF">K505DRAFT_197715</name>
</gene>
<evidence type="ECO:0000256" key="3">
    <source>
        <dbReference type="RuleBase" id="RU000363"/>
    </source>
</evidence>
<keyword evidence="5" id="KW-1185">Reference proteome</keyword>
<feature type="non-terminal residue" evidence="4">
    <location>
        <position position="291"/>
    </location>
</feature>
<reference evidence="4" key="1">
    <citation type="journal article" date="2020" name="Stud. Mycol.">
        <title>101 Dothideomycetes genomes: a test case for predicting lifestyles and emergence of pathogens.</title>
        <authorList>
            <person name="Haridas S."/>
            <person name="Albert R."/>
            <person name="Binder M."/>
            <person name="Bloem J."/>
            <person name="Labutti K."/>
            <person name="Salamov A."/>
            <person name="Andreopoulos B."/>
            <person name="Baker S."/>
            <person name="Barry K."/>
            <person name="Bills G."/>
            <person name="Bluhm B."/>
            <person name="Cannon C."/>
            <person name="Castanera R."/>
            <person name="Culley D."/>
            <person name="Daum C."/>
            <person name="Ezra D."/>
            <person name="Gonzalez J."/>
            <person name="Henrissat B."/>
            <person name="Kuo A."/>
            <person name="Liang C."/>
            <person name="Lipzen A."/>
            <person name="Lutzoni F."/>
            <person name="Magnuson J."/>
            <person name="Mondo S."/>
            <person name="Nolan M."/>
            <person name="Ohm R."/>
            <person name="Pangilinan J."/>
            <person name="Park H.-J."/>
            <person name="Ramirez L."/>
            <person name="Alfaro M."/>
            <person name="Sun H."/>
            <person name="Tritt A."/>
            <person name="Yoshinaga Y."/>
            <person name="Zwiers L.-H."/>
            <person name="Turgeon B."/>
            <person name="Goodwin S."/>
            <person name="Spatafora J."/>
            <person name="Crous P."/>
            <person name="Grigoriev I."/>
        </authorList>
    </citation>
    <scope>NUCLEOTIDE SEQUENCE</scope>
    <source>
        <strain evidence="4">CBS 109.77</strain>
    </source>
</reference>
<dbReference type="SUPFAM" id="SSF51735">
    <property type="entry name" value="NAD(P)-binding Rossmann-fold domains"/>
    <property type="match status" value="1"/>
</dbReference>
<evidence type="ECO:0000313" key="4">
    <source>
        <dbReference type="EMBL" id="KAF2790323.1"/>
    </source>
</evidence>
<dbReference type="EMBL" id="MU002080">
    <property type="protein sequence ID" value="KAF2790323.1"/>
    <property type="molecule type" value="Genomic_DNA"/>
</dbReference>
<dbReference type="CDD" id="cd05374">
    <property type="entry name" value="17beta-HSD-like_SDR_c"/>
    <property type="match status" value="1"/>
</dbReference>
<dbReference type="InterPro" id="IPR036291">
    <property type="entry name" value="NAD(P)-bd_dom_sf"/>
</dbReference>
<dbReference type="OrthoDB" id="1274115at2759"/>
<dbReference type="Gene3D" id="3.40.50.720">
    <property type="entry name" value="NAD(P)-binding Rossmann-like Domain"/>
    <property type="match status" value="1"/>
</dbReference>
<dbReference type="PANTHER" id="PTHR43976">
    <property type="entry name" value="SHORT CHAIN DEHYDROGENASE"/>
    <property type="match status" value="1"/>
</dbReference>
<sequence>NLSSDAVWFITGCSSGIGQHLALYLSTNTTSRIVATARKPTDLSALPSTPNLLKLSLDVTSEPSIKAALAATLEKWGRIDVVVNNAGYGLMADTETVALPKARALMDANFWGAVQITQLALPILRETNAENGGQRGGVIMQVTSMGGRMAFPGNSFYHASKFALEGFTEALAKEMPEAWGIAFCCVEPGGVKTRYAHTSTADPTSSATHPAYLDPTLPTNLLRKYKEDPDATRNWAEPEAVVEEMYRAVRDGVGGGGELPLRLPLGSDSWGMQKGFLEKGLGELEKVREVA</sequence>
<organism evidence="4 5">
    <name type="scientific">Melanomma pulvis-pyrius CBS 109.77</name>
    <dbReference type="NCBI Taxonomy" id="1314802"/>
    <lineage>
        <taxon>Eukaryota</taxon>
        <taxon>Fungi</taxon>
        <taxon>Dikarya</taxon>
        <taxon>Ascomycota</taxon>
        <taxon>Pezizomycotina</taxon>
        <taxon>Dothideomycetes</taxon>
        <taxon>Pleosporomycetidae</taxon>
        <taxon>Pleosporales</taxon>
        <taxon>Melanommataceae</taxon>
        <taxon>Melanomma</taxon>
    </lineage>
</organism>
<dbReference type="PRINTS" id="PR00080">
    <property type="entry name" value="SDRFAMILY"/>
</dbReference>
<evidence type="ECO:0000313" key="5">
    <source>
        <dbReference type="Proteomes" id="UP000799757"/>
    </source>
</evidence>
<evidence type="ECO:0000256" key="1">
    <source>
        <dbReference type="ARBA" id="ARBA00006484"/>
    </source>
</evidence>
<evidence type="ECO:0000256" key="2">
    <source>
        <dbReference type="ARBA" id="ARBA00023002"/>
    </source>
</evidence>
<dbReference type="AlphaFoldDB" id="A0A6A6X2F3"/>
<name>A0A6A6X2F3_9PLEO</name>
<dbReference type="GO" id="GO:0016491">
    <property type="term" value="F:oxidoreductase activity"/>
    <property type="evidence" value="ECO:0007669"/>
    <property type="project" value="UniProtKB-KW"/>
</dbReference>
<feature type="non-terminal residue" evidence="4">
    <location>
        <position position="1"/>
    </location>
</feature>
<comment type="similarity">
    <text evidence="1 3">Belongs to the short-chain dehydrogenases/reductases (SDR) family.</text>
</comment>
<proteinExistence type="inferred from homology"/>
<dbReference type="Pfam" id="PF00106">
    <property type="entry name" value="adh_short"/>
    <property type="match status" value="1"/>
</dbReference>
<accession>A0A6A6X2F3</accession>
<protein>
    <submittedName>
        <fullName evidence="4">NAD(P)-binding protein</fullName>
    </submittedName>
</protein>
<dbReference type="PRINTS" id="PR00081">
    <property type="entry name" value="GDHRDH"/>
</dbReference>
<dbReference type="InterPro" id="IPR051911">
    <property type="entry name" value="SDR_oxidoreductase"/>
</dbReference>
<dbReference type="Proteomes" id="UP000799757">
    <property type="component" value="Unassembled WGS sequence"/>
</dbReference>
<keyword evidence="2" id="KW-0560">Oxidoreductase</keyword>
<dbReference type="PANTHER" id="PTHR43976:SF16">
    <property type="entry name" value="SHORT-CHAIN DEHYDROGENASE_REDUCTASE FAMILY PROTEIN"/>
    <property type="match status" value="1"/>
</dbReference>
<dbReference type="InterPro" id="IPR002347">
    <property type="entry name" value="SDR_fam"/>
</dbReference>